<dbReference type="Pfam" id="PF21825">
    <property type="entry name" value="crAss001_48"/>
    <property type="match status" value="1"/>
</dbReference>
<comment type="caution">
    <text evidence="1">The sequence shown here is derived from an EMBL/GenBank/DDBJ whole genome shotgun (WGS) entry which is preliminary data.</text>
</comment>
<evidence type="ECO:0000313" key="2">
    <source>
        <dbReference type="Proteomes" id="UP000636755"/>
    </source>
</evidence>
<name>A0ABR7HJS2_9FIRM</name>
<keyword evidence="2" id="KW-1185">Reference proteome</keyword>
<organism evidence="1 2">
    <name type="scientific">Ruminococcus intestinalis</name>
    <dbReference type="NCBI Taxonomy" id="2763066"/>
    <lineage>
        <taxon>Bacteria</taxon>
        <taxon>Bacillati</taxon>
        <taxon>Bacillota</taxon>
        <taxon>Clostridia</taxon>
        <taxon>Eubacteriales</taxon>
        <taxon>Oscillospiraceae</taxon>
        <taxon>Ruminococcus</taxon>
    </lineage>
</organism>
<dbReference type="EMBL" id="JACOPS010000001">
    <property type="protein sequence ID" value="MBC5727743.1"/>
    <property type="molecule type" value="Genomic_DNA"/>
</dbReference>
<gene>
    <name evidence="1" type="ORF">H8R91_04230</name>
</gene>
<dbReference type="Proteomes" id="UP000636755">
    <property type="component" value="Unassembled WGS sequence"/>
</dbReference>
<proteinExistence type="predicted"/>
<dbReference type="InterPro" id="IPR054052">
    <property type="entry name" value="Y16Q-like"/>
</dbReference>
<evidence type="ECO:0008006" key="3">
    <source>
        <dbReference type="Google" id="ProtNLM"/>
    </source>
</evidence>
<sequence length="75" mass="8869">MKSNDYKERFIAEYQQLVIRYKGLKKMLDNWDKGELSFVPTCPRSTYNMQIKSMADYIAVLEARAVMEGINLWEV</sequence>
<reference evidence="1 2" key="1">
    <citation type="submission" date="2020-08" db="EMBL/GenBank/DDBJ databases">
        <title>Genome public.</title>
        <authorList>
            <person name="Liu C."/>
            <person name="Sun Q."/>
        </authorList>
    </citation>
    <scope>NUCLEOTIDE SEQUENCE [LARGE SCALE GENOMIC DNA]</scope>
    <source>
        <strain evidence="1 2">NSJ-71</strain>
    </source>
</reference>
<evidence type="ECO:0000313" key="1">
    <source>
        <dbReference type="EMBL" id="MBC5727743.1"/>
    </source>
</evidence>
<protein>
    <recommendedName>
        <fullName evidence="3">Phage protein</fullName>
    </recommendedName>
</protein>
<accession>A0ABR7HJS2</accession>